<reference evidence="2 3" key="1">
    <citation type="submission" date="2023-08" db="EMBL/GenBank/DDBJ databases">
        <title>Functional and genomic diversity of the sorghum phyllosphere microbiome.</title>
        <authorList>
            <person name="Shade A."/>
        </authorList>
    </citation>
    <scope>NUCLEOTIDE SEQUENCE [LARGE SCALE GENOMIC DNA]</scope>
    <source>
        <strain evidence="2 3">SORGH_AS_0335</strain>
    </source>
</reference>
<comment type="caution">
    <text evidence="2">The sequence shown here is derived from an EMBL/GenBank/DDBJ whole genome shotgun (WGS) entry which is preliminary data.</text>
</comment>
<dbReference type="Gene3D" id="1.10.3210.10">
    <property type="entry name" value="Hypothetical protein af1432"/>
    <property type="match status" value="1"/>
</dbReference>
<name>A0ABU1IDA9_9BURK</name>
<proteinExistence type="predicted"/>
<dbReference type="Proteomes" id="UP001267710">
    <property type="component" value="Unassembled WGS sequence"/>
</dbReference>
<dbReference type="PANTHER" id="PTHR33525">
    <property type="match status" value="1"/>
</dbReference>
<dbReference type="EMBL" id="JAVIZX010000001">
    <property type="protein sequence ID" value="MDR6215220.1"/>
    <property type="molecule type" value="Genomic_DNA"/>
</dbReference>
<dbReference type="PANTHER" id="PTHR33525:SF3">
    <property type="entry name" value="RIBONUCLEASE Y"/>
    <property type="match status" value="1"/>
</dbReference>
<evidence type="ECO:0000313" key="3">
    <source>
        <dbReference type="Proteomes" id="UP001267710"/>
    </source>
</evidence>
<dbReference type="InterPro" id="IPR013976">
    <property type="entry name" value="HDOD"/>
</dbReference>
<dbReference type="RefSeq" id="WP_309829658.1">
    <property type="nucleotide sequence ID" value="NZ_JAVIZX010000001.1"/>
</dbReference>
<evidence type="ECO:0000259" key="1">
    <source>
        <dbReference type="PROSITE" id="PS51833"/>
    </source>
</evidence>
<dbReference type="InterPro" id="IPR052340">
    <property type="entry name" value="RNase_Y/CdgJ"/>
</dbReference>
<dbReference type="Pfam" id="PF08668">
    <property type="entry name" value="HDOD"/>
    <property type="match status" value="1"/>
</dbReference>
<feature type="domain" description="HDOD" evidence="1">
    <location>
        <begin position="13"/>
        <end position="205"/>
    </location>
</feature>
<accession>A0ABU1IDA9</accession>
<dbReference type="PROSITE" id="PS51833">
    <property type="entry name" value="HDOD"/>
    <property type="match status" value="1"/>
</dbReference>
<evidence type="ECO:0000313" key="2">
    <source>
        <dbReference type="EMBL" id="MDR6215220.1"/>
    </source>
</evidence>
<protein>
    <submittedName>
        <fullName evidence="2">HD-like signal output (HDOD) protein</fullName>
    </submittedName>
</protein>
<dbReference type="SUPFAM" id="SSF109604">
    <property type="entry name" value="HD-domain/PDEase-like"/>
    <property type="match status" value="1"/>
</dbReference>
<gene>
    <name evidence="2" type="ORF">QE399_002909</name>
</gene>
<sequence length="274" mass="29565">MDLNALLAAPVTLPSLPKAVALLATELALPEPSLRRINLFFGMDPALAARLLQEANGPAFQAPRTVSGISEALALLSMTQLRTLVTTAPLGTTSRSVPGVNLQQFWRYSLHTAKLARSLAGIVRQNQIAAYTAGLLHGLGELVLHLAAPERMQSMDALVAPLDARRAKLEQRLLGFSYAQVTASLAYRWQLPGEVVDALQHLTAPFDNLAYEPLAGVLHLAAWRARAREAGLSERELAVSFPAEVGLALDLDIDMVLEQDPIDWTVRPDAGAFV</sequence>
<organism evidence="2 3">
    <name type="scientific">Paracidovorax wautersii</name>
    <dbReference type="NCBI Taxonomy" id="1177982"/>
    <lineage>
        <taxon>Bacteria</taxon>
        <taxon>Pseudomonadati</taxon>
        <taxon>Pseudomonadota</taxon>
        <taxon>Betaproteobacteria</taxon>
        <taxon>Burkholderiales</taxon>
        <taxon>Comamonadaceae</taxon>
        <taxon>Paracidovorax</taxon>
    </lineage>
</organism>
<keyword evidence="3" id="KW-1185">Reference proteome</keyword>